<sequence>MTAEEFHQLQLPEVRDFLEKHLDDDPALFAMKHHHLKGLPVRAIAEQIACRRKAHNKLPELSKHNLFYTSLALEQASGERAACYKSGLQGMSGTRLLDMSGGLGIDTIFFAERFDEVVYCERDAVVAKIAEHNFRELGISNVTVIHGDSVKTLETFPDESFDLIFIDPARREKGRRSAALEAGSPDVVSLHDLLLRKAHRFCVKASPALEIDGIEAKLPSLFQVIVLSVERECKEILLFCRREHDAGKPLVVKAVSLKGDKENVIVSEAGCQPQKHIAPTPGRYLYEPDPAIIKARLTAFAAAQYGLQFINSRIDYLTSDREIGDFHGRSFRIITTIFFKPGRFTTFLKEQGIESASILRRDFPLSPDEIRRRYRLRENKETFLIFTKDISGRLLCLLCDRT</sequence>
<dbReference type="GO" id="GO:0008168">
    <property type="term" value="F:methyltransferase activity"/>
    <property type="evidence" value="ECO:0007669"/>
    <property type="project" value="InterPro"/>
</dbReference>
<dbReference type="PANTHER" id="PTHR14741">
    <property type="entry name" value="S-ADENOSYLMETHIONINE-DEPENDENT METHYLTRANSFERASE RELATED"/>
    <property type="match status" value="1"/>
</dbReference>
<dbReference type="EMBL" id="CP001101">
    <property type="protein sequence ID" value="ACE05346.1"/>
    <property type="molecule type" value="Genomic_DNA"/>
</dbReference>
<gene>
    <name evidence="2" type="ordered locus">Cphamn1_2452</name>
</gene>
<dbReference type="HOGENOM" id="CLU_038123_0_0_10"/>
<evidence type="ECO:0000313" key="2">
    <source>
        <dbReference type="EMBL" id="ACE05346.1"/>
    </source>
</evidence>
<feature type="domain" description="THUMP-like" evidence="1">
    <location>
        <begin position="328"/>
        <end position="401"/>
    </location>
</feature>
<dbReference type="CDD" id="cd02440">
    <property type="entry name" value="AdoMet_MTases"/>
    <property type="match status" value="1"/>
</dbReference>
<organism evidence="2">
    <name type="scientific">Chlorobium phaeobacteroides (strain BS1)</name>
    <dbReference type="NCBI Taxonomy" id="331678"/>
    <lineage>
        <taxon>Bacteria</taxon>
        <taxon>Pseudomonadati</taxon>
        <taxon>Chlorobiota</taxon>
        <taxon>Chlorobiia</taxon>
        <taxon>Chlorobiales</taxon>
        <taxon>Chlorobiaceae</taxon>
        <taxon>Chlorobium/Pelodictyon group</taxon>
        <taxon>Chlorobium</taxon>
    </lineage>
</organism>
<dbReference type="eggNOG" id="COG2265">
    <property type="taxonomic scope" value="Bacteria"/>
</dbReference>
<dbReference type="GO" id="GO:0036261">
    <property type="term" value="P:7-methylguanosine cap hypermethylation"/>
    <property type="evidence" value="ECO:0007669"/>
    <property type="project" value="InterPro"/>
</dbReference>
<dbReference type="Gene3D" id="1.10.10.1110">
    <property type="entry name" value="Methyltransferase PG1098, N-terminal domain"/>
    <property type="match status" value="1"/>
</dbReference>
<dbReference type="InterPro" id="IPR029063">
    <property type="entry name" value="SAM-dependent_MTases_sf"/>
</dbReference>
<reference evidence="2" key="1">
    <citation type="submission" date="2008-06" db="EMBL/GenBank/DDBJ databases">
        <title>Complete sequence of Chlorobium phaeobacteroides BS1.</title>
        <authorList>
            <consortium name="US DOE Joint Genome Institute"/>
            <person name="Lucas S."/>
            <person name="Copeland A."/>
            <person name="Lapidus A."/>
            <person name="Glavina del Rio T."/>
            <person name="Dalin E."/>
            <person name="Tice H."/>
            <person name="Bruce D."/>
            <person name="Goodwin L."/>
            <person name="Pitluck S."/>
            <person name="Schmutz J."/>
            <person name="Larimer F."/>
            <person name="Land M."/>
            <person name="Hauser L."/>
            <person name="Kyrpides N."/>
            <person name="Ovchinnikova G."/>
            <person name="Li T."/>
            <person name="Liu Z."/>
            <person name="Zhao F."/>
            <person name="Overmann J."/>
            <person name="Bryant D.A."/>
            <person name="Richardson P."/>
        </authorList>
    </citation>
    <scope>NUCLEOTIDE SEQUENCE [LARGE SCALE GENOMIC DNA]</scope>
    <source>
        <strain evidence="2">BS1</strain>
    </source>
</reference>
<dbReference type="Pfam" id="PF18096">
    <property type="entry name" value="Thump_like"/>
    <property type="match status" value="1"/>
</dbReference>
<dbReference type="OrthoDB" id="1000417at2"/>
<accession>B3EPV6</accession>
<dbReference type="InterPro" id="IPR019012">
    <property type="entry name" value="RNA_cap_Gua-N2-MeTrfase"/>
</dbReference>
<evidence type="ECO:0000259" key="1">
    <source>
        <dbReference type="Pfam" id="PF18096"/>
    </source>
</evidence>
<dbReference type="PANTHER" id="PTHR14741:SF32">
    <property type="entry name" value="TRIMETHYLGUANOSINE SYNTHASE"/>
    <property type="match status" value="1"/>
</dbReference>
<name>B3EPV6_CHLPB</name>
<dbReference type="Pfam" id="PF09445">
    <property type="entry name" value="Methyltransf_15"/>
    <property type="match status" value="1"/>
</dbReference>
<dbReference type="STRING" id="331678.Cphamn1_2452"/>
<dbReference type="KEGG" id="cpb:Cphamn1_2452"/>
<dbReference type="Gene3D" id="3.40.50.150">
    <property type="entry name" value="Vaccinia Virus protein VP39"/>
    <property type="match status" value="1"/>
</dbReference>
<dbReference type="InterPro" id="IPR041497">
    <property type="entry name" value="Thump-like"/>
</dbReference>
<protein>
    <recommendedName>
        <fullName evidence="1">THUMP-like domain-containing protein</fullName>
    </recommendedName>
</protein>
<dbReference type="AlphaFoldDB" id="B3EPV6"/>
<dbReference type="SUPFAM" id="SSF53335">
    <property type="entry name" value="S-adenosyl-L-methionine-dependent methyltransferases"/>
    <property type="match status" value="1"/>
</dbReference>
<proteinExistence type="predicted"/>